<sequence length="262" mass="28455">MKANLFVSQFMKKALVLASTLSLMSTSFAQISKIYASSQTNQVVGICLGCGVLNPQNAVGSNEDDYSTIQVSVGLLARTEQVLIFPSTNIAANTNKLVIGIGSDQTMLAAQLISGISIETFNGDVSNNDYQNLNNNAIKLGGTDPSKGEIELTMNKPYDRIKINLNGGLLSVNGALRVYYAYQYKDPFINFMAHSQNGQITLSGDSSFEGSKVTLTNTSGKEVFSSTIKSNTFEARQPEGIYIMNIETKDKKTYSKKIRIIP</sequence>
<dbReference type="AlphaFoldDB" id="A0A0N0ZVU2"/>
<dbReference type="Proteomes" id="UP000037953">
    <property type="component" value="Unassembled WGS sequence"/>
</dbReference>
<dbReference type="RefSeq" id="WP_062700756.1">
    <property type="nucleotide sequence ID" value="NZ_LJOD01000010.1"/>
</dbReference>
<dbReference type="InterPro" id="IPR026444">
    <property type="entry name" value="Secre_tail"/>
</dbReference>
<evidence type="ECO:0008006" key="5">
    <source>
        <dbReference type="Google" id="ProtNLM"/>
    </source>
</evidence>
<proteinExistence type="predicted"/>
<feature type="chain" id="PRO_5005865230" description="T9SS type A sorting domain-containing protein" evidence="2">
    <location>
        <begin position="30"/>
        <end position="262"/>
    </location>
</feature>
<dbReference type="PATRIC" id="fig|253.9.peg.908"/>
<dbReference type="EMBL" id="LJOD01000010">
    <property type="protein sequence ID" value="KPE50317.1"/>
    <property type="molecule type" value="Genomic_DNA"/>
</dbReference>
<evidence type="ECO:0000313" key="3">
    <source>
        <dbReference type="EMBL" id="KPE50317.1"/>
    </source>
</evidence>
<keyword evidence="1 2" id="KW-0732">Signal</keyword>
<dbReference type="NCBIfam" id="TIGR04183">
    <property type="entry name" value="Por_Secre_tail"/>
    <property type="match status" value="1"/>
</dbReference>
<evidence type="ECO:0000256" key="2">
    <source>
        <dbReference type="SAM" id="SignalP"/>
    </source>
</evidence>
<accession>A0A0N0ZVU2</accession>
<name>A0A0N0ZVU2_CHRID</name>
<reference evidence="3 4" key="1">
    <citation type="journal article" date="2015" name="Genom Data">
        <title>Draft genome sequence of a multidrug-resistant Chryseobacterium indologenes isolate from Malaysia.</title>
        <authorList>
            <person name="Yu C.Y."/>
            <person name="Ang G.Y."/>
            <person name="Cheng H.J."/>
            <person name="Cheong Y.M."/>
            <person name="Yin W.F."/>
            <person name="Chan K.G."/>
        </authorList>
    </citation>
    <scope>NUCLEOTIDE SEQUENCE [LARGE SCALE GENOMIC DNA]</scope>
    <source>
        <strain evidence="3 4">CI_885</strain>
    </source>
</reference>
<organism evidence="3 4">
    <name type="scientific">Chryseobacterium indologenes</name>
    <name type="common">Flavobacterium indologenes</name>
    <dbReference type="NCBI Taxonomy" id="253"/>
    <lineage>
        <taxon>Bacteria</taxon>
        <taxon>Pseudomonadati</taxon>
        <taxon>Bacteroidota</taxon>
        <taxon>Flavobacteriia</taxon>
        <taxon>Flavobacteriales</taxon>
        <taxon>Weeksellaceae</taxon>
        <taxon>Chryseobacterium group</taxon>
        <taxon>Chryseobacterium</taxon>
    </lineage>
</organism>
<comment type="caution">
    <text evidence="3">The sequence shown here is derived from an EMBL/GenBank/DDBJ whole genome shotgun (WGS) entry which is preliminary data.</text>
</comment>
<feature type="signal peptide" evidence="2">
    <location>
        <begin position="1"/>
        <end position="29"/>
    </location>
</feature>
<dbReference type="OrthoDB" id="1236981at2"/>
<protein>
    <recommendedName>
        <fullName evidence="5">T9SS type A sorting domain-containing protein</fullName>
    </recommendedName>
</protein>
<evidence type="ECO:0000313" key="4">
    <source>
        <dbReference type="Proteomes" id="UP000037953"/>
    </source>
</evidence>
<gene>
    <name evidence="3" type="ORF">AOB46_14870</name>
</gene>
<reference evidence="4" key="2">
    <citation type="submission" date="2015-09" db="EMBL/GenBank/DDBJ databases">
        <title>Draft genome sequence of a multidrug-resistant Chryseobacterium indologenes isolate from Malaysia.</title>
        <authorList>
            <person name="Yu C.Y."/>
            <person name="Ang G.Y."/>
            <person name="Chan K.-G."/>
        </authorList>
    </citation>
    <scope>NUCLEOTIDE SEQUENCE [LARGE SCALE GENOMIC DNA]</scope>
    <source>
        <strain evidence="4">CI_885</strain>
    </source>
</reference>
<evidence type="ECO:0000256" key="1">
    <source>
        <dbReference type="ARBA" id="ARBA00022729"/>
    </source>
</evidence>